<dbReference type="AlphaFoldDB" id="A0A397W5P9"/>
<name>A0A397W5P9_9GLOM</name>
<keyword evidence="1" id="KW-0472">Membrane</keyword>
<accession>A0A397W5P9</accession>
<keyword evidence="3" id="KW-1185">Reference proteome</keyword>
<keyword evidence="1" id="KW-1133">Transmembrane helix</keyword>
<dbReference type="Proteomes" id="UP000266673">
    <property type="component" value="Unassembled WGS sequence"/>
</dbReference>
<proteinExistence type="predicted"/>
<organism evidence="2 3">
    <name type="scientific">Gigaspora rosea</name>
    <dbReference type="NCBI Taxonomy" id="44941"/>
    <lineage>
        <taxon>Eukaryota</taxon>
        <taxon>Fungi</taxon>
        <taxon>Fungi incertae sedis</taxon>
        <taxon>Mucoromycota</taxon>
        <taxon>Glomeromycotina</taxon>
        <taxon>Glomeromycetes</taxon>
        <taxon>Diversisporales</taxon>
        <taxon>Gigasporaceae</taxon>
        <taxon>Gigaspora</taxon>
    </lineage>
</organism>
<comment type="caution">
    <text evidence="2">The sequence shown here is derived from an EMBL/GenBank/DDBJ whole genome shotgun (WGS) entry which is preliminary data.</text>
</comment>
<gene>
    <name evidence="2" type="ORF">C2G38_2153632</name>
</gene>
<reference evidence="2 3" key="1">
    <citation type="submission" date="2018-06" db="EMBL/GenBank/DDBJ databases">
        <title>Comparative genomics reveals the genomic features of Rhizophagus irregularis, R. cerebriforme, R. diaphanum and Gigaspora rosea, and their symbiotic lifestyle signature.</title>
        <authorList>
            <person name="Morin E."/>
            <person name="San Clemente H."/>
            <person name="Chen E.C.H."/>
            <person name="De La Providencia I."/>
            <person name="Hainaut M."/>
            <person name="Kuo A."/>
            <person name="Kohler A."/>
            <person name="Murat C."/>
            <person name="Tang N."/>
            <person name="Roy S."/>
            <person name="Loubradou J."/>
            <person name="Henrissat B."/>
            <person name="Grigoriev I.V."/>
            <person name="Corradi N."/>
            <person name="Roux C."/>
            <person name="Martin F.M."/>
        </authorList>
    </citation>
    <scope>NUCLEOTIDE SEQUENCE [LARGE SCALE GENOMIC DNA]</scope>
    <source>
        <strain evidence="2 3">DAOM 194757</strain>
    </source>
</reference>
<dbReference type="EMBL" id="QKWP01000022">
    <property type="protein sequence ID" value="RIB30060.1"/>
    <property type="molecule type" value="Genomic_DNA"/>
</dbReference>
<feature type="transmembrane region" description="Helical" evidence="1">
    <location>
        <begin position="17"/>
        <end position="37"/>
    </location>
</feature>
<feature type="transmembrane region" description="Helical" evidence="1">
    <location>
        <begin position="77"/>
        <end position="101"/>
    </location>
</feature>
<dbReference type="OrthoDB" id="10561424at2759"/>
<evidence type="ECO:0000313" key="2">
    <source>
        <dbReference type="EMBL" id="RIB30060.1"/>
    </source>
</evidence>
<protein>
    <submittedName>
        <fullName evidence="2">Uncharacterized protein</fullName>
    </submittedName>
</protein>
<sequence length="158" mass="17958">MSIEIETTFSLNQVQTILGFMLNIIGIAWFFLLSNLVKARTLNLFLKEHKVPVMVTIVPSNVMDVYKMLSLHRKWTIPVAFINIMVIFGLILTIFDGLIVINSISEIETCKTVTVTTQAQITKNLHRAAYNSYAEFSEMMQKRKKSGVPDDTLIGKFL</sequence>
<evidence type="ECO:0000256" key="1">
    <source>
        <dbReference type="SAM" id="Phobius"/>
    </source>
</evidence>
<evidence type="ECO:0000313" key="3">
    <source>
        <dbReference type="Proteomes" id="UP000266673"/>
    </source>
</evidence>
<keyword evidence="1" id="KW-0812">Transmembrane</keyword>